<feature type="transmembrane region" description="Helical" evidence="1">
    <location>
        <begin position="105"/>
        <end position="130"/>
    </location>
</feature>
<dbReference type="PANTHER" id="PTHR35107">
    <property type="entry name" value="EXPRESSED PROTEIN"/>
    <property type="match status" value="1"/>
</dbReference>
<keyword evidence="1" id="KW-0472">Membrane</keyword>
<organism evidence="3 4">
    <name type="scientific">Heracleum sosnowskyi</name>
    <dbReference type="NCBI Taxonomy" id="360622"/>
    <lineage>
        <taxon>Eukaryota</taxon>
        <taxon>Viridiplantae</taxon>
        <taxon>Streptophyta</taxon>
        <taxon>Embryophyta</taxon>
        <taxon>Tracheophyta</taxon>
        <taxon>Spermatophyta</taxon>
        <taxon>Magnoliopsida</taxon>
        <taxon>eudicotyledons</taxon>
        <taxon>Gunneridae</taxon>
        <taxon>Pentapetalae</taxon>
        <taxon>asterids</taxon>
        <taxon>campanulids</taxon>
        <taxon>Apiales</taxon>
        <taxon>Apiaceae</taxon>
        <taxon>Apioideae</taxon>
        <taxon>apioid superclade</taxon>
        <taxon>Tordylieae</taxon>
        <taxon>Tordyliinae</taxon>
        <taxon>Heracleum</taxon>
    </lineage>
</organism>
<reference evidence="3" key="2">
    <citation type="submission" date="2023-05" db="EMBL/GenBank/DDBJ databases">
        <authorList>
            <person name="Schelkunov M.I."/>
        </authorList>
    </citation>
    <scope>NUCLEOTIDE SEQUENCE</scope>
    <source>
        <strain evidence="3">Hsosn_3</strain>
        <tissue evidence="3">Leaf</tissue>
    </source>
</reference>
<name>A0AAD8MTM7_9APIA</name>
<protein>
    <submittedName>
        <fullName evidence="3">Uncharacterized protein</fullName>
    </submittedName>
</protein>
<dbReference type="Proteomes" id="UP001237642">
    <property type="component" value="Unassembled WGS sequence"/>
</dbReference>
<gene>
    <name evidence="3" type="ORF">POM88_022277</name>
</gene>
<proteinExistence type="predicted"/>
<evidence type="ECO:0000313" key="4">
    <source>
        <dbReference type="Proteomes" id="UP001237642"/>
    </source>
</evidence>
<feature type="chain" id="PRO_5042192572" evidence="2">
    <location>
        <begin position="26"/>
        <end position="177"/>
    </location>
</feature>
<reference evidence="3" key="1">
    <citation type="submission" date="2023-02" db="EMBL/GenBank/DDBJ databases">
        <title>Genome of toxic invasive species Heracleum sosnowskyi carries increased number of genes despite the absence of recent whole-genome duplications.</title>
        <authorList>
            <person name="Schelkunov M."/>
            <person name="Shtratnikova V."/>
            <person name="Makarenko M."/>
            <person name="Klepikova A."/>
            <person name="Omelchenko D."/>
            <person name="Novikova G."/>
            <person name="Obukhova E."/>
            <person name="Bogdanov V."/>
            <person name="Penin A."/>
            <person name="Logacheva M."/>
        </authorList>
    </citation>
    <scope>NUCLEOTIDE SEQUENCE</scope>
    <source>
        <strain evidence="3">Hsosn_3</strain>
        <tissue evidence="3">Leaf</tissue>
    </source>
</reference>
<accession>A0AAD8MTM7</accession>
<dbReference type="EMBL" id="JAUIZM010000005">
    <property type="protein sequence ID" value="KAK1384542.1"/>
    <property type="molecule type" value="Genomic_DNA"/>
</dbReference>
<keyword evidence="1" id="KW-0812">Transmembrane</keyword>
<keyword evidence="2" id="KW-0732">Signal</keyword>
<evidence type="ECO:0000256" key="2">
    <source>
        <dbReference type="SAM" id="SignalP"/>
    </source>
</evidence>
<dbReference type="AlphaFoldDB" id="A0AAD8MTM7"/>
<keyword evidence="1" id="KW-1133">Transmembrane helix</keyword>
<feature type="signal peptide" evidence="2">
    <location>
        <begin position="1"/>
        <end position="25"/>
    </location>
</feature>
<keyword evidence="4" id="KW-1185">Reference proteome</keyword>
<comment type="caution">
    <text evidence="3">The sequence shown here is derived from an EMBL/GenBank/DDBJ whole genome shotgun (WGS) entry which is preliminary data.</text>
</comment>
<sequence>MASTLLPRLILLIATFLLSIAASNAARPCKTILFISTTTTSFPLIENPNFQNPSHVTLYFTSTQSIDPNHFLSYKSDAFFTNRRSLNPPQPQDTSSSFRDSTLDIMSIVGALLFGVGSGALTAAIMYLVWSMFSPRRFEFGVDSDDEEMDNADEDVYSPKKMGYVAVPVENGGKVAN</sequence>
<evidence type="ECO:0000256" key="1">
    <source>
        <dbReference type="SAM" id="Phobius"/>
    </source>
</evidence>
<evidence type="ECO:0000313" key="3">
    <source>
        <dbReference type="EMBL" id="KAK1384542.1"/>
    </source>
</evidence>
<dbReference type="PANTHER" id="PTHR35107:SF2">
    <property type="entry name" value="EXPRESSED PROTEIN"/>
    <property type="match status" value="1"/>
</dbReference>